<gene>
    <name evidence="1" type="ORF">AYI68_g726</name>
</gene>
<comment type="caution">
    <text evidence="1">The sequence shown here is derived from an EMBL/GenBank/DDBJ whole genome shotgun (WGS) entry which is preliminary data.</text>
</comment>
<dbReference type="Proteomes" id="UP000187455">
    <property type="component" value="Unassembled WGS sequence"/>
</dbReference>
<sequence length="92" mass="10643">MVEHTLGLDFLFCVMFWNKIPQGNIVIRDRIWKIFGFDSILGEFDEINSFPFKPRISVTTWSTKFEDSLSSKTGTNLSKRRLKLNLAPSEEG</sequence>
<reference evidence="1 2" key="1">
    <citation type="journal article" date="2016" name="Mol. Biol. Evol.">
        <title>Genome-Wide Survey of Gut Fungi (Harpellales) Reveals the First Horizontally Transferred Ubiquitin Gene from a Mosquito Host.</title>
        <authorList>
            <person name="Wang Y."/>
            <person name="White M.M."/>
            <person name="Kvist S."/>
            <person name="Moncalvo J.M."/>
        </authorList>
    </citation>
    <scope>NUCLEOTIDE SEQUENCE [LARGE SCALE GENOMIC DNA]</scope>
    <source>
        <strain evidence="1 2">ALG-7-W6</strain>
    </source>
</reference>
<protein>
    <submittedName>
        <fullName evidence="1">Uncharacterized protein</fullName>
    </submittedName>
</protein>
<dbReference type="AlphaFoldDB" id="A0A1R0H7A3"/>
<proteinExistence type="predicted"/>
<keyword evidence="2" id="KW-1185">Reference proteome</keyword>
<evidence type="ECO:0000313" key="2">
    <source>
        <dbReference type="Proteomes" id="UP000187455"/>
    </source>
</evidence>
<dbReference type="EMBL" id="LSSL01000236">
    <property type="protein sequence ID" value="OLY85092.1"/>
    <property type="molecule type" value="Genomic_DNA"/>
</dbReference>
<name>A0A1R0H7A3_9FUNG</name>
<accession>A0A1R0H7A3</accession>
<organism evidence="1 2">
    <name type="scientific">Smittium mucronatum</name>
    <dbReference type="NCBI Taxonomy" id="133383"/>
    <lineage>
        <taxon>Eukaryota</taxon>
        <taxon>Fungi</taxon>
        <taxon>Fungi incertae sedis</taxon>
        <taxon>Zoopagomycota</taxon>
        <taxon>Kickxellomycotina</taxon>
        <taxon>Harpellomycetes</taxon>
        <taxon>Harpellales</taxon>
        <taxon>Legeriomycetaceae</taxon>
        <taxon>Smittium</taxon>
    </lineage>
</organism>
<evidence type="ECO:0000313" key="1">
    <source>
        <dbReference type="EMBL" id="OLY85092.1"/>
    </source>
</evidence>